<dbReference type="InterPro" id="IPR036390">
    <property type="entry name" value="WH_DNA-bd_sf"/>
</dbReference>
<dbReference type="InterPro" id="IPR046335">
    <property type="entry name" value="LacI/GalR-like_sensor"/>
</dbReference>
<dbReference type="PANTHER" id="PTHR30146:SF109">
    <property type="entry name" value="HTH-TYPE TRANSCRIPTIONAL REGULATOR GALS"/>
    <property type="match status" value="1"/>
</dbReference>
<comment type="caution">
    <text evidence="5">The sequence shown here is derived from an EMBL/GenBank/DDBJ whole genome shotgun (WGS) entry which is preliminary data.</text>
</comment>
<dbReference type="Gene3D" id="1.10.10.10">
    <property type="entry name" value="Winged helix-like DNA-binding domain superfamily/Winged helix DNA-binding domain"/>
    <property type="match status" value="1"/>
</dbReference>
<dbReference type="CDD" id="cd06267">
    <property type="entry name" value="PBP1_LacI_sugar_binding-like"/>
    <property type="match status" value="1"/>
</dbReference>
<keyword evidence="2" id="KW-0238">DNA-binding</keyword>
<organism evidence="5">
    <name type="scientific">marine sediment metagenome</name>
    <dbReference type="NCBI Taxonomy" id="412755"/>
    <lineage>
        <taxon>unclassified sequences</taxon>
        <taxon>metagenomes</taxon>
        <taxon>ecological metagenomes</taxon>
    </lineage>
</organism>
<evidence type="ECO:0000256" key="3">
    <source>
        <dbReference type="ARBA" id="ARBA00023163"/>
    </source>
</evidence>
<accession>A0A0F9JDT5</accession>
<dbReference type="EMBL" id="LAZR01011678">
    <property type="protein sequence ID" value="KKM60446.1"/>
    <property type="molecule type" value="Genomic_DNA"/>
</dbReference>
<gene>
    <name evidence="5" type="ORF">LCGC14_1541750</name>
</gene>
<dbReference type="InterPro" id="IPR028082">
    <property type="entry name" value="Peripla_BP_I"/>
</dbReference>
<keyword evidence="1" id="KW-0805">Transcription regulation</keyword>
<dbReference type="AlphaFoldDB" id="A0A0F9JDT5"/>
<dbReference type="InterPro" id="IPR000524">
    <property type="entry name" value="Tscrpt_reg_HTH_GntR"/>
</dbReference>
<dbReference type="PROSITE" id="PS50949">
    <property type="entry name" value="HTH_GNTR"/>
    <property type="match status" value="1"/>
</dbReference>
<proteinExistence type="predicted"/>
<dbReference type="GO" id="GO:0000976">
    <property type="term" value="F:transcription cis-regulatory region binding"/>
    <property type="evidence" value="ECO:0007669"/>
    <property type="project" value="TreeGrafter"/>
</dbReference>
<dbReference type="SUPFAM" id="SSF46785">
    <property type="entry name" value="Winged helix' DNA-binding domain"/>
    <property type="match status" value="1"/>
</dbReference>
<dbReference type="SMART" id="SM00345">
    <property type="entry name" value="HTH_GNTR"/>
    <property type="match status" value="1"/>
</dbReference>
<protein>
    <recommendedName>
        <fullName evidence="4">HTH gntR-type domain-containing protein</fullName>
    </recommendedName>
</protein>
<sequence length="373" mass="40419">MRDSKSVKRTLFEAICSQAYPPGVRLESIQQLAAAHGTSKTTVSKALKELEAEGRLERGPGRGYFVPRGGPMAPSRPGTIGFLVGSRHESEPIGSLSPGHRDTLGGMQEVLLAGNRSLLVMGGLVDDGGKPAEFPLDALRARHLEGLLTSMVYRVRYLVELSAVFPAMAVLDMDASDLGIDSVTFDNLGSAVKIMRLLVADGARRIAFVGGPFPFSPRTMIPHRYDPCARERLDGWRLGLAGAGFQADPALVRLTQQRQPAIVRQVVLDMVAEGVRPDAVLTEFPFDVVRALEQAGVSPSEGPVAGWTYASTPREDLRGIRYAALCDFERLGRMGIDMLLRRLEKPDKPVERELIEPGIVDAEGVPVETAIVD</sequence>
<evidence type="ECO:0000259" key="4">
    <source>
        <dbReference type="PROSITE" id="PS50949"/>
    </source>
</evidence>
<dbReference type="PANTHER" id="PTHR30146">
    <property type="entry name" value="LACI-RELATED TRANSCRIPTIONAL REPRESSOR"/>
    <property type="match status" value="1"/>
</dbReference>
<evidence type="ECO:0000256" key="2">
    <source>
        <dbReference type="ARBA" id="ARBA00023125"/>
    </source>
</evidence>
<dbReference type="InterPro" id="IPR036388">
    <property type="entry name" value="WH-like_DNA-bd_sf"/>
</dbReference>
<keyword evidence="3" id="KW-0804">Transcription</keyword>
<dbReference type="Pfam" id="PF00392">
    <property type="entry name" value="GntR"/>
    <property type="match status" value="1"/>
</dbReference>
<dbReference type="SUPFAM" id="SSF53822">
    <property type="entry name" value="Periplasmic binding protein-like I"/>
    <property type="match status" value="1"/>
</dbReference>
<dbReference type="Pfam" id="PF13377">
    <property type="entry name" value="Peripla_BP_3"/>
    <property type="match status" value="1"/>
</dbReference>
<name>A0A0F9JDT5_9ZZZZ</name>
<reference evidence="5" key="1">
    <citation type="journal article" date="2015" name="Nature">
        <title>Complex archaea that bridge the gap between prokaryotes and eukaryotes.</title>
        <authorList>
            <person name="Spang A."/>
            <person name="Saw J.H."/>
            <person name="Jorgensen S.L."/>
            <person name="Zaremba-Niedzwiedzka K."/>
            <person name="Martijn J."/>
            <person name="Lind A.E."/>
            <person name="van Eijk R."/>
            <person name="Schleper C."/>
            <person name="Guy L."/>
            <person name="Ettema T.J."/>
        </authorList>
    </citation>
    <scope>NUCLEOTIDE SEQUENCE</scope>
</reference>
<dbReference type="CDD" id="cd07377">
    <property type="entry name" value="WHTH_GntR"/>
    <property type="match status" value="1"/>
</dbReference>
<evidence type="ECO:0000313" key="5">
    <source>
        <dbReference type="EMBL" id="KKM60446.1"/>
    </source>
</evidence>
<evidence type="ECO:0000256" key="1">
    <source>
        <dbReference type="ARBA" id="ARBA00023015"/>
    </source>
</evidence>
<dbReference type="GO" id="GO:0003700">
    <property type="term" value="F:DNA-binding transcription factor activity"/>
    <property type="evidence" value="ECO:0007669"/>
    <property type="project" value="InterPro"/>
</dbReference>
<feature type="domain" description="HTH gntR-type" evidence="4">
    <location>
        <begin position="1"/>
        <end position="69"/>
    </location>
</feature>
<dbReference type="Gene3D" id="3.40.50.2300">
    <property type="match status" value="2"/>
</dbReference>